<dbReference type="PaxDb" id="39947-A0A0P0XY65"/>
<protein>
    <submittedName>
        <fullName evidence="2">Os11g0121450 protein</fullName>
    </submittedName>
</protein>
<keyword evidence="3" id="KW-1185">Reference proteome</keyword>
<proteinExistence type="predicted"/>
<feature type="region of interest" description="Disordered" evidence="1">
    <location>
        <begin position="1"/>
        <end position="83"/>
    </location>
</feature>
<reference evidence="3" key="1">
    <citation type="journal article" date="2005" name="Nature">
        <title>The map-based sequence of the rice genome.</title>
        <authorList>
            <consortium name="International rice genome sequencing project (IRGSP)"/>
            <person name="Matsumoto T."/>
            <person name="Wu J."/>
            <person name="Kanamori H."/>
            <person name="Katayose Y."/>
            <person name="Fujisawa M."/>
            <person name="Namiki N."/>
            <person name="Mizuno H."/>
            <person name="Yamamoto K."/>
            <person name="Antonio B.A."/>
            <person name="Baba T."/>
            <person name="Sakata K."/>
            <person name="Nagamura Y."/>
            <person name="Aoki H."/>
            <person name="Arikawa K."/>
            <person name="Arita K."/>
            <person name="Bito T."/>
            <person name="Chiden Y."/>
            <person name="Fujitsuka N."/>
            <person name="Fukunaka R."/>
            <person name="Hamada M."/>
            <person name="Harada C."/>
            <person name="Hayashi A."/>
            <person name="Hijishita S."/>
            <person name="Honda M."/>
            <person name="Hosokawa S."/>
            <person name="Ichikawa Y."/>
            <person name="Idonuma A."/>
            <person name="Iijima M."/>
            <person name="Ikeda M."/>
            <person name="Ikeno M."/>
            <person name="Ito K."/>
            <person name="Ito S."/>
            <person name="Ito T."/>
            <person name="Ito Y."/>
            <person name="Ito Y."/>
            <person name="Iwabuchi A."/>
            <person name="Kamiya K."/>
            <person name="Karasawa W."/>
            <person name="Kurita K."/>
            <person name="Katagiri S."/>
            <person name="Kikuta A."/>
            <person name="Kobayashi H."/>
            <person name="Kobayashi N."/>
            <person name="Machita K."/>
            <person name="Maehara T."/>
            <person name="Masukawa M."/>
            <person name="Mizubayashi T."/>
            <person name="Mukai Y."/>
            <person name="Nagasaki H."/>
            <person name="Nagata Y."/>
            <person name="Naito S."/>
            <person name="Nakashima M."/>
            <person name="Nakama Y."/>
            <person name="Nakamichi Y."/>
            <person name="Nakamura M."/>
            <person name="Meguro A."/>
            <person name="Negishi M."/>
            <person name="Ohta I."/>
            <person name="Ohta T."/>
            <person name="Okamoto M."/>
            <person name="Ono N."/>
            <person name="Saji S."/>
            <person name="Sakaguchi M."/>
            <person name="Sakai K."/>
            <person name="Shibata M."/>
            <person name="Shimokawa T."/>
            <person name="Song J."/>
            <person name="Takazaki Y."/>
            <person name="Terasawa K."/>
            <person name="Tsugane M."/>
            <person name="Tsuji K."/>
            <person name="Ueda S."/>
            <person name="Waki K."/>
            <person name="Yamagata H."/>
            <person name="Yamamoto M."/>
            <person name="Yamamoto S."/>
            <person name="Yamane H."/>
            <person name="Yoshiki S."/>
            <person name="Yoshihara R."/>
            <person name="Yukawa K."/>
            <person name="Zhong H."/>
            <person name="Yano M."/>
            <person name="Yuan Q."/>
            <person name="Ouyang S."/>
            <person name="Liu J."/>
            <person name="Jones K.M."/>
            <person name="Gansberger K."/>
            <person name="Moffat K."/>
            <person name="Hill J."/>
            <person name="Bera J."/>
            <person name="Fadrosh D."/>
            <person name="Jin S."/>
            <person name="Johri S."/>
            <person name="Kim M."/>
            <person name="Overton L."/>
            <person name="Reardon M."/>
            <person name="Tsitrin T."/>
            <person name="Vuong H."/>
            <person name="Weaver B."/>
            <person name="Ciecko A."/>
            <person name="Tallon L."/>
            <person name="Jackson J."/>
            <person name="Pai G."/>
            <person name="Aken S.V."/>
            <person name="Utterback T."/>
            <person name="Reidmuller S."/>
            <person name="Feldblyum T."/>
            <person name="Hsiao J."/>
            <person name="Zismann V."/>
            <person name="Iobst S."/>
            <person name="de Vazeille A.R."/>
            <person name="Buell C.R."/>
            <person name="Ying K."/>
            <person name="Li Y."/>
            <person name="Lu T."/>
            <person name="Huang Y."/>
            <person name="Zhao Q."/>
            <person name="Feng Q."/>
            <person name="Zhang L."/>
            <person name="Zhu J."/>
            <person name="Weng Q."/>
            <person name="Mu J."/>
            <person name="Lu Y."/>
            <person name="Fan D."/>
            <person name="Liu Y."/>
            <person name="Guan J."/>
            <person name="Zhang Y."/>
            <person name="Yu S."/>
            <person name="Liu X."/>
            <person name="Zhang Y."/>
            <person name="Hong G."/>
            <person name="Han B."/>
            <person name="Choisne N."/>
            <person name="Demange N."/>
            <person name="Orjeda G."/>
            <person name="Samain S."/>
            <person name="Cattolico L."/>
            <person name="Pelletier E."/>
            <person name="Couloux A."/>
            <person name="Segurens B."/>
            <person name="Wincker P."/>
            <person name="D'Hont A."/>
            <person name="Scarpelli C."/>
            <person name="Weissenbach J."/>
            <person name="Salanoubat M."/>
            <person name="Quetier F."/>
            <person name="Yu Y."/>
            <person name="Kim H.R."/>
            <person name="Rambo T."/>
            <person name="Currie J."/>
            <person name="Collura K."/>
            <person name="Luo M."/>
            <person name="Yang T."/>
            <person name="Ammiraju J.S.S."/>
            <person name="Engler F."/>
            <person name="Soderlund C."/>
            <person name="Wing R.A."/>
            <person name="Palmer L.E."/>
            <person name="de la Bastide M."/>
            <person name="Spiegel L."/>
            <person name="Nascimento L."/>
            <person name="Zutavern T."/>
            <person name="O'Shaughnessy A."/>
            <person name="Dike S."/>
            <person name="Dedhia N."/>
            <person name="Preston R."/>
            <person name="Balija V."/>
            <person name="McCombie W.R."/>
            <person name="Chow T."/>
            <person name="Chen H."/>
            <person name="Chung M."/>
            <person name="Chen C."/>
            <person name="Shaw J."/>
            <person name="Wu H."/>
            <person name="Hsiao K."/>
            <person name="Chao Y."/>
            <person name="Chu M."/>
            <person name="Cheng C."/>
            <person name="Hour A."/>
            <person name="Lee P."/>
            <person name="Lin S."/>
            <person name="Lin Y."/>
            <person name="Liou J."/>
            <person name="Liu S."/>
            <person name="Hsing Y."/>
            <person name="Raghuvanshi S."/>
            <person name="Mohanty A."/>
            <person name="Bharti A.K."/>
            <person name="Gaur A."/>
            <person name="Gupta V."/>
            <person name="Kumar D."/>
            <person name="Ravi V."/>
            <person name="Vij S."/>
            <person name="Kapur A."/>
            <person name="Khurana P."/>
            <person name="Khurana P."/>
            <person name="Khurana J.P."/>
            <person name="Tyagi A.K."/>
            <person name="Gaikwad K."/>
            <person name="Singh A."/>
            <person name="Dalal V."/>
            <person name="Srivastava S."/>
            <person name="Dixit A."/>
            <person name="Pal A.K."/>
            <person name="Ghazi I.A."/>
            <person name="Yadav M."/>
            <person name="Pandit A."/>
            <person name="Bhargava A."/>
            <person name="Sureshbabu K."/>
            <person name="Batra K."/>
            <person name="Sharma T.R."/>
            <person name="Mohapatra T."/>
            <person name="Singh N.K."/>
            <person name="Messing J."/>
            <person name="Nelson A.B."/>
            <person name="Fuks G."/>
            <person name="Kavchok S."/>
            <person name="Keizer G."/>
            <person name="Linton E."/>
            <person name="Llaca V."/>
            <person name="Song R."/>
            <person name="Tanyolac B."/>
            <person name="Young S."/>
            <person name="Ho-Il K."/>
            <person name="Hahn J.H."/>
            <person name="Sangsakoo G."/>
            <person name="Vanavichit A."/>
            <person name="de Mattos Luiz.A.T."/>
            <person name="Zimmer P.D."/>
            <person name="Malone G."/>
            <person name="Dellagostin O."/>
            <person name="de Oliveira A.C."/>
            <person name="Bevan M."/>
            <person name="Bancroft I."/>
            <person name="Minx P."/>
            <person name="Cordum H."/>
            <person name="Wilson R."/>
            <person name="Cheng Z."/>
            <person name="Jin W."/>
            <person name="Jiang J."/>
            <person name="Leong S.A."/>
            <person name="Iwama H."/>
            <person name="Gojobori T."/>
            <person name="Itoh T."/>
            <person name="Niimura Y."/>
            <person name="Fujii Y."/>
            <person name="Habara T."/>
            <person name="Sakai H."/>
            <person name="Sato Y."/>
            <person name="Wilson G."/>
            <person name="Kumar K."/>
            <person name="McCouch S."/>
            <person name="Juretic N."/>
            <person name="Hoen D."/>
            <person name="Wright S."/>
            <person name="Bruskiewich R."/>
            <person name="Bureau T."/>
            <person name="Miyao A."/>
            <person name="Hirochika H."/>
            <person name="Nishikawa T."/>
            <person name="Kadowaki K."/>
            <person name="Sugiura M."/>
            <person name="Burr B."/>
            <person name="Sasaki T."/>
        </authorList>
    </citation>
    <scope>NUCLEOTIDE SEQUENCE [LARGE SCALE GENOMIC DNA]</scope>
    <source>
        <strain evidence="3">cv. Nipponbare</strain>
    </source>
</reference>
<dbReference type="InParanoid" id="A0A0P0XY65"/>
<feature type="compositionally biased region" description="Basic and acidic residues" evidence="1">
    <location>
        <begin position="1"/>
        <end position="10"/>
    </location>
</feature>
<reference evidence="2 3" key="3">
    <citation type="journal article" date="2013" name="Rice">
        <title>Improvement of the Oryza sativa Nipponbare reference genome using next generation sequence and optical map data.</title>
        <authorList>
            <person name="Kawahara Y."/>
            <person name="de la Bastide M."/>
            <person name="Hamilton J.P."/>
            <person name="Kanamori H."/>
            <person name="McCombie W.R."/>
            <person name="Ouyang S."/>
            <person name="Schwartz D.C."/>
            <person name="Tanaka T."/>
            <person name="Wu J."/>
            <person name="Zhou S."/>
            <person name="Childs K.L."/>
            <person name="Davidson R.M."/>
            <person name="Lin H."/>
            <person name="Quesada-Ocampo L."/>
            <person name="Vaillancourt B."/>
            <person name="Sakai H."/>
            <person name="Lee S.S."/>
            <person name="Kim J."/>
            <person name="Numa H."/>
            <person name="Itoh T."/>
            <person name="Buell C.R."/>
            <person name="Matsumoto T."/>
        </authorList>
    </citation>
    <scope>NUCLEOTIDE SEQUENCE [LARGE SCALE GENOMIC DNA]</scope>
    <source>
        <strain evidence="3">cv. Nipponbare</strain>
    </source>
</reference>
<dbReference type="EMBL" id="AP014967">
    <property type="protein sequence ID" value="BAT12455.1"/>
    <property type="molecule type" value="Genomic_DNA"/>
</dbReference>
<sequence length="83" mass="8628">MVPWRAERRPAAATSTGQRSERSERGGASPRVATAARCRCAPPPDPATPTTGSSPSPPPATVEEDEAGEDPSSPSPRVVHQRG</sequence>
<evidence type="ECO:0000256" key="1">
    <source>
        <dbReference type="SAM" id="MobiDB-lite"/>
    </source>
</evidence>
<evidence type="ECO:0000313" key="3">
    <source>
        <dbReference type="Proteomes" id="UP000059680"/>
    </source>
</evidence>
<dbReference type="AlphaFoldDB" id="A0A0P0XY65"/>
<reference evidence="2 3" key="2">
    <citation type="journal article" date="2013" name="Plant Cell Physiol.">
        <title>Rice Annotation Project Database (RAP-DB): an integrative and interactive database for rice genomics.</title>
        <authorList>
            <person name="Sakai H."/>
            <person name="Lee S.S."/>
            <person name="Tanaka T."/>
            <person name="Numa H."/>
            <person name="Kim J."/>
            <person name="Kawahara Y."/>
            <person name="Wakimoto H."/>
            <person name="Yang C.C."/>
            <person name="Iwamoto M."/>
            <person name="Abe T."/>
            <person name="Yamada Y."/>
            <person name="Muto A."/>
            <person name="Inokuchi H."/>
            <person name="Ikemura T."/>
            <person name="Matsumoto T."/>
            <person name="Sasaki T."/>
            <person name="Itoh T."/>
        </authorList>
    </citation>
    <scope>NUCLEOTIDE SEQUENCE [LARGE SCALE GENOMIC DNA]</scope>
    <source>
        <strain evidence="3">cv. Nipponbare</strain>
    </source>
</reference>
<feature type="compositionally biased region" description="Low complexity" evidence="1">
    <location>
        <begin position="30"/>
        <end position="40"/>
    </location>
</feature>
<dbReference type="Proteomes" id="UP000059680">
    <property type="component" value="Chromosome 11"/>
</dbReference>
<evidence type="ECO:0000313" key="2">
    <source>
        <dbReference type="EMBL" id="BAT12455.1"/>
    </source>
</evidence>
<accession>A0A0P0XY65</accession>
<name>A0A0P0XY65_ORYSJ</name>
<gene>
    <name evidence="2" type="ordered locus">Os11g0121450</name>
    <name evidence="2" type="ORF">OSNPB_110121450</name>
</gene>
<organism evidence="2 3">
    <name type="scientific">Oryza sativa subsp. japonica</name>
    <name type="common">Rice</name>
    <dbReference type="NCBI Taxonomy" id="39947"/>
    <lineage>
        <taxon>Eukaryota</taxon>
        <taxon>Viridiplantae</taxon>
        <taxon>Streptophyta</taxon>
        <taxon>Embryophyta</taxon>
        <taxon>Tracheophyta</taxon>
        <taxon>Spermatophyta</taxon>
        <taxon>Magnoliopsida</taxon>
        <taxon>Liliopsida</taxon>
        <taxon>Poales</taxon>
        <taxon>Poaceae</taxon>
        <taxon>BOP clade</taxon>
        <taxon>Oryzoideae</taxon>
        <taxon>Oryzeae</taxon>
        <taxon>Oryzinae</taxon>
        <taxon>Oryza</taxon>
        <taxon>Oryza sativa</taxon>
    </lineage>
</organism>